<reference evidence="2 3" key="1">
    <citation type="journal article" date="2024" name="G3 (Bethesda)">
        <title>Genome assembly of Hibiscus sabdariffa L. provides insights into metabolisms of medicinal natural products.</title>
        <authorList>
            <person name="Kim T."/>
        </authorList>
    </citation>
    <scope>NUCLEOTIDE SEQUENCE [LARGE SCALE GENOMIC DNA]</scope>
    <source>
        <strain evidence="2">TK-2024</strain>
        <tissue evidence="2">Old leaves</tissue>
    </source>
</reference>
<comment type="caution">
    <text evidence="2">The sequence shown here is derived from an EMBL/GenBank/DDBJ whole genome shotgun (WGS) entry which is preliminary data.</text>
</comment>
<dbReference type="EMBL" id="JBBPBN010000272">
    <property type="protein sequence ID" value="KAK8490856.1"/>
    <property type="molecule type" value="Genomic_DNA"/>
</dbReference>
<name>A0ABR2ACF1_9ROSI</name>
<evidence type="ECO:0008006" key="4">
    <source>
        <dbReference type="Google" id="ProtNLM"/>
    </source>
</evidence>
<keyword evidence="3" id="KW-1185">Reference proteome</keyword>
<gene>
    <name evidence="2" type="ORF">V6N11_055140</name>
</gene>
<dbReference type="Proteomes" id="UP001396334">
    <property type="component" value="Unassembled WGS sequence"/>
</dbReference>
<accession>A0ABR2ACF1</accession>
<protein>
    <recommendedName>
        <fullName evidence="4">Reverse transcriptase zinc-binding domain-containing protein</fullName>
    </recommendedName>
</protein>
<evidence type="ECO:0000256" key="1">
    <source>
        <dbReference type="SAM" id="MobiDB-lite"/>
    </source>
</evidence>
<organism evidence="2 3">
    <name type="scientific">Hibiscus sabdariffa</name>
    <name type="common">roselle</name>
    <dbReference type="NCBI Taxonomy" id="183260"/>
    <lineage>
        <taxon>Eukaryota</taxon>
        <taxon>Viridiplantae</taxon>
        <taxon>Streptophyta</taxon>
        <taxon>Embryophyta</taxon>
        <taxon>Tracheophyta</taxon>
        <taxon>Spermatophyta</taxon>
        <taxon>Magnoliopsida</taxon>
        <taxon>eudicotyledons</taxon>
        <taxon>Gunneridae</taxon>
        <taxon>Pentapetalae</taxon>
        <taxon>rosids</taxon>
        <taxon>malvids</taxon>
        <taxon>Malvales</taxon>
        <taxon>Malvaceae</taxon>
        <taxon>Malvoideae</taxon>
        <taxon>Hibiscus</taxon>
    </lineage>
</organism>
<evidence type="ECO:0000313" key="2">
    <source>
        <dbReference type="EMBL" id="KAK8490856.1"/>
    </source>
</evidence>
<sequence>MANPNSLLIPIGSGSQTAMDSGAGHQGGRPPNLVEIVEMAHVEDHPSLLVSPGLQPLQKRGRGADSGPPVADDMEMVTAEDGVDGGKVVGRNSVESEKMTLHATGSRFVILDEDACTEEEGVKSCSGRVPKSSAVAKIVSSEPNTERIMENVQLSRASRRTETIVCEKEVVSMGESSMTKTGDDNALKTVAAPEKVLPVKSSLAGDKHSAVQCVNDTCPRPEMVADMITNEGQWNWGYLQRWLPTEILDSIATVPPPATHYGADTPGWRWSDKREFSVGSAYSVLMGVEAQDRNPKWREVWRHLAVSDRCTLCYLGSEDMDHVLRFCTRARFWYNGGSLCGLEHSLLDLLLAAMETTIKKNRVADKLAAIRRTQSMRGMVYTTPPSLVAELVEEDRRRWEEYGSITEDIGQCSRRVDPWGGNFHSCEVEGEQSSRCCSR</sequence>
<proteinExistence type="predicted"/>
<feature type="region of interest" description="Disordered" evidence="1">
    <location>
        <begin position="1"/>
        <end position="29"/>
    </location>
</feature>
<evidence type="ECO:0000313" key="3">
    <source>
        <dbReference type="Proteomes" id="UP001396334"/>
    </source>
</evidence>
<feature type="region of interest" description="Disordered" evidence="1">
    <location>
        <begin position="51"/>
        <end position="71"/>
    </location>
</feature>